<dbReference type="Gene3D" id="3.30.450.20">
    <property type="entry name" value="PAS domain"/>
    <property type="match status" value="2"/>
</dbReference>
<dbReference type="CDD" id="cd06225">
    <property type="entry name" value="HAMP"/>
    <property type="match status" value="1"/>
</dbReference>
<keyword evidence="4" id="KW-0472">Membrane</keyword>
<dbReference type="PROSITE" id="PS50885">
    <property type="entry name" value="HAMP"/>
    <property type="match status" value="1"/>
</dbReference>
<dbReference type="Gene3D" id="1.10.287.950">
    <property type="entry name" value="Methyl-accepting chemotaxis protein"/>
    <property type="match status" value="1"/>
</dbReference>
<dbReference type="CDD" id="cd11386">
    <property type="entry name" value="MCP_signal"/>
    <property type="match status" value="1"/>
</dbReference>
<dbReference type="AlphaFoldDB" id="A0A381J8L4"/>
<dbReference type="SMART" id="SM00304">
    <property type="entry name" value="HAMP"/>
    <property type="match status" value="1"/>
</dbReference>
<dbReference type="PANTHER" id="PTHR32089">
    <property type="entry name" value="METHYL-ACCEPTING CHEMOTAXIS PROTEIN MCPB"/>
    <property type="match status" value="1"/>
</dbReference>
<dbReference type="Proteomes" id="UP000254664">
    <property type="component" value="Unassembled WGS sequence"/>
</dbReference>
<dbReference type="CDD" id="cd12913">
    <property type="entry name" value="PDC1_MCP_like"/>
    <property type="match status" value="1"/>
</dbReference>
<organism evidence="7 8">
    <name type="scientific">Clostridium putrefaciens</name>
    <dbReference type="NCBI Taxonomy" id="99675"/>
    <lineage>
        <taxon>Bacteria</taxon>
        <taxon>Bacillati</taxon>
        <taxon>Bacillota</taxon>
        <taxon>Clostridia</taxon>
        <taxon>Eubacteriales</taxon>
        <taxon>Clostridiaceae</taxon>
        <taxon>Clostridium</taxon>
    </lineage>
</organism>
<accession>A0A381J8L4</accession>
<feature type="transmembrane region" description="Helical" evidence="4">
    <location>
        <begin position="303"/>
        <end position="326"/>
    </location>
</feature>
<dbReference type="CDD" id="cd12912">
    <property type="entry name" value="PDC2_MCP_like"/>
    <property type="match status" value="1"/>
</dbReference>
<keyword evidence="1 3" id="KW-0807">Transducer</keyword>
<evidence type="ECO:0000256" key="3">
    <source>
        <dbReference type="PROSITE-ProRule" id="PRU00284"/>
    </source>
</evidence>
<reference evidence="7 8" key="1">
    <citation type="submission" date="2018-06" db="EMBL/GenBank/DDBJ databases">
        <authorList>
            <consortium name="Pathogen Informatics"/>
            <person name="Doyle S."/>
        </authorList>
    </citation>
    <scope>NUCLEOTIDE SEQUENCE [LARGE SCALE GENOMIC DNA]</scope>
    <source>
        <strain evidence="7 8">NCTC9836</strain>
    </source>
</reference>
<dbReference type="InterPro" id="IPR029151">
    <property type="entry name" value="Sensor-like_sf"/>
</dbReference>
<dbReference type="InterPro" id="IPR004089">
    <property type="entry name" value="MCPsignal_dom"/>
</dbReference>
<dbReference type="SMART" id="SM00283">
    <property type="entry name" value="MA"/>
    <property type="match status" value="1"/>
</dbReference>
<dbReference type="InterPro" id="IPR003660">
    <property type="entry name" value="HAMP_dom"/>
</dbReference>
<feature type="domain" description="Methyl-accepting transducer" evidence="5">
    <location>
        <begin position="398"/>
        <end position="634"/>
    </location>
</feature>
<dbReference type="Pfam" id="PF00015">
    <property type="entry name" value="MCPsignal"/>
    <property type="match status" value="1"/>
</dbReference>
<proteinExistence type="inferred from homology"/>
<evidence type="ECO:0000256" key="2">
    <source>
        <dbReference type="ARBA" id="ARBA00029447"/>
    </source>
</evidence>
<evidence type="ECO:0000313" key="8">
    <source>
        <dbReference type="Proteomes" id="UP000254664"/>
    </source>
</evidence>
<feature type="transmembrane region" description="Helical" evidence="4">
    <location>
        <begin position="12"/>
        <end position="31"/>
    </location>
</feature>
<dbReference type="GO" id="GO:0007165">
    <property type="term" value="P:signal transduction"/>
    <property type="evidence" value="ECO:0007669"/>
    <property type="project" value="UniProtKB-KW"/>
</dbReference>
<dbReference type="EMBL" id="UFWZ01000001">
    <property type="protein sequence ID" value="SUY46712.1"/>
    <property type="molecule type" value="Genomic_DNA"/>
</dbReference>
<keyword evidence="4" id="KW-0812">Transmembrane</keyword>
<gene>
    <name evidence="7" type="primary">mcpB_5</name>
    <name evidence="7" type="ORF">NCTC9836_01019</name>
</gene>
<dbReference type="PROSITE" id="PS50111">
    <property type="entry name" value="CHEMOTAXIS_TRANSDUC_2"/>
    <property type="match status" value="1"/>
</dbReference>
<keyword evidence="8" id="KW-1185">Reference proteome</keyword>
<dbReference type="Pfam" id="PF00672">
    <property type="entry name" value="HAMP"/>
    <property type="match status" value="1"/>
</dbReference>
<keyword evidence="4" id="KW-1133">Transmembrane helix</keyword>
<comment type="similarity">
    <text evidence="2">Belongs to the methyl-accepting chemotaxis (MCP) protein family.</text>
</comment>
<dbReference type="SUPFAM" id="SSF58104">
    <property type="entry name" value="Methyl-accepting chemotaxis protein (MCP) signaling domain"/>
    <property type="match status" value="1"/>
</dbReference>
<name>A0A381J8L4_9CLOT</name>
<protein>
    <submittedName>
        <fullName evidence="7">Methyl-accepting chemotaxis protein</fullName>
    </submittedName>
</protein>
<feature type="domain" description="HAMP" evidence="6">
    <location>
        <begin position="327"/>
        <end position="379"/>
    </location>
</feature>
<sequence length="684" mass="75355">MKKIKTIRMKIIVTILPITLVSMFVMNYISYEKSKNIINEKTEVSMKNQLEGNKNLIEKSLIENGQASESLSKVVKVCMNSLSKEQYGEILKEIILTSKETYGTGIWFEPYKYEEKSKYFGPYAHKKGDKIVFVDDYSNEEYDYHNLEWYKNGVKENEGISKWSKAYRDSVTKTAMVTATAPFYGINKEFLGVTTADIDLSTLQKNITDIKVGGKGKAFLVDKEGQYIAGVEENKILRTNITEEVDSSLKSLGATILSSKTGVSDYMVGGEKIRAYYEEIPETKWILVLTIPESELLASSKELFKLLTIIIGVAAILITLTILFVVTKITVGLKDVNNLAIAISENDLTKTIELNSDDEIGQMIMYLNKMAGNLKEVVFNIRKNIEQLAVASEELSASSEQTESATDQIAMSIQDIASNSEKQEELMKDSSKMVGEISNGIEHISLNVQNMAEESLSTYKKAKEGNDVVYKAIDEMSNINDKVELLSGNINTLGKKSSEIGNIVLVISEIAERTNLLALNAAIEAARAGEQGRGFAVVAEEVRKLAEQSASSTSQITKLINEIQRSILEATKAMDESSKAVDSGISTVENAGQSFSEILVSVDSISTKMQDASAVIEEISAGSQNTVESIENMAKMFEETSGSTQNVAASAEEQTALMKEIASAAQTLAQMSLYLEEMMSVFQV</sequence>
<evidence type="ECO:0000313" key="7">
    <source>
        <dbReference type="EMBL" id="SUY46712.1"/>
    </source>
</evidence>
<dbReference type="Pfam" id="PF22673">
    <property type="entry name" value="MCP-like_PDC_1"/>
    <property type="match status" value="1"/>
</dbReference>
<evidence type="ECO:0000259" key="6">
    <source>
        <dbReference type="PROSITE" id="PS50885"/>
    </source>
</evidence>
<dbReference type="GO" id="GO:0016020">
    <property type="term" value="C:membrane"/>
    <property type="evidence" value="ECO:0007669"/>
    <property type="project" value="InterPro"/>
</dbReference>
<dbReference type="OrthoDB" id="9760371at2"/>
<evidence type="ECO:0000256" key="1">
    <source>
        <dbReference type="ARBA" id="ARBA00023224"/>
    </source>
</evidence>
<evidence type="ECO:0000259" key="5">
    <source>
        <dbReference type="PROSITE" id="PS50111"/>
    </source>
</evidence>
<dbReference type="SUPFAM" id="SSF103190">
    <property type="entry name" value="Sensory domain-like"/>
    <property type="match status" value="1"/>
</dbReference>
<dbReference type="RefSeq" id="WP_115640752.1">
    <property type="nucleotide sequence ID" value="NZ_UFWZ01000001.1"/>
</dbReference>
<dbReference type="PANTHER" id="PTHR32089:SF112">
    <property type="entry name" value="LYSOZYME-LIKE PROTEIN-RELATED"/>
    <property type="match status" value="1"/>
</dbReference>
<evidence type="ECO:0000256" key="4">
    <source>
        <dbReference type="SAM" id="Phobius"/>
    </source>
</evidence>